<accession>A0A7W6ERW9</accession>
<evidence type="ECO:0000313" key="3">
    <source>
        <dbReference type="Proteomes" id="UP000541352"/>
    </source>
</evidence>
<evidence type="ECO:0000313" key="2">
    <source>
        <dbReference type="EMBL" id="MBB3840028.1"/>
    </source>
</evidence>
<feature type="transmembrane region" description="Helical" evidence="1">
    <location>
        <begin position="132"/>
        <end position="157"/>
    </location>
</feature>
<evidence type="ECO:0000256" key="1">
    <source>
        <dbReference type="SAM" id="Phobius"/>
    </source>
</evidence>
<feature type="transmembrane region" description="Helical" evidence="1">
    <location>
        <begin position="525"/>
        <end position="542"/>
    </location>
</feature>
<dbReference type="RefSeq" id="WP_183976751.1">
    <property type="nucleotide sequence ID" value="NZ_JACIBY010000009.1"/>
</dbReference>
<feature type="transmembrane region" description="Helical" evidence="1">
    <location>
        <begin position="353"/>
        <end position="371"/>
    </location>
</feature>
<comment type="caution">
    <text evidence="2">The sequence shown here is derived from an EMBL/GenBank/DDBJ whole genome shotgun (WGS) entry which is preliminary data.</text>
</comment>
<name>A0A7W6ERW9_9BACT</name>
<sequence length="555" mass="63188">MSNAVLRILDLMQGVFRWLGADYDILRTIVEVKFKMQNRRPMASFSQYKSYNNDQDTNNSFWMMVGILSIFGGLMGISIFFIDKPYYAYALPFGYIMIMSVLTLVTDFSSLLLDTTDNVVLLPRPVTGRTILLARLVHIASYVLILSYGIALLPLIFTLFKYGILAFLAFALAVFVLAMLSVFFTSLLYMLLMQFTSEERLKDIISYFQIVFTLLVTAGYQMVGRIFTWLDLDTTAVAIRGWHYALPPLWFSGWMQFVIKGAPSFWILSLLSFGIPLLAMWILIRYLAPQFTQKIAQMGVGDGGGSEKVITQKRGGFVSRLASLMTRSHLEKAIFELSWKITARDRKFKMRTYPTFGSLIPLVFVFGKELFDPQKWSEMAQGYLYLMLLYMAHIIAGTFQSQSHFSEDFKAAWVYFATPTDSPRDVVVGNIKAILLKFYTPFYLLLSAFVLTIWGIKALDDLYLAFVASVCLSMIESKIGSQNRLPFSKSLATMKEAGQTSQFVIFMLLLPICGFGHWGLTFIPFGVPVACVFATFIAYVLYKQFDKLTWESFDL</sequence>
<feature type="transmembrane region" description="Helical" evidence="1">
    <location>
        <begin position="164"/>
        <end position="192"/>
    </location>
</feature>
<feature type="transmembrane region" description="Helical" evidence="1">
    <location>
        <begin position="89"/>
        <end position="112"/>
    </location>
</feature>
<gene>
    <name evidence="2" type="ORF">FHS57_004041</name>
</gene>
<organism evidence="2 3">
    <name type="scientific">Runella defluvii</name>
    <dbReference type="NCBI Taxonomy" id="370973"/>
    <lineage>
        <taxon>Bacteria</taxon>
        <taxon>Pseudomonadati</taxon>
        <taxon>Bacteroidota</taxon>
        <taxon>Cytophagia</taxon>
        <taxon>Cytophagales</taxon>
        <taxon>Spirosomataceae</taxon>
        <taxon>Runella</taxon>
    </lineage>
</organism>
<reference evidence="2 3" key="1">
    <citation type="submission" date="2020-08" db="EMBL/GenBank/DDBJ databases">
        <title>Genomic Encyclopedia of Type Strains, Phase IV (KMG-IV): sequencing the most valuable type-strain genomes for metagenomic binning, comparative biology and taxonomic classification.</title>
        <authorList>
            <person name="Goeker M."/>
        </authorList>
    </citation>
    <scope>NUCLEOTIDE SEQUENCE [LARGE SCALE GENOMIC DNA]</scope>
    <source>
        <strain evidence="2 3">DSM 17976</strain>
    </source>
</reference>
<protein>
    <submittedName>
        <fullName evidence="2">Uncharacterized protein</fullName>
    </submittedName>
</protein>
<dbReference type="EMBL" id="JACIBY010000009">
    <property type="protein sequence ID" value="MBB3840028.1"/>
    <property type="molecule type" value="Genomic_DNA"/>
</dbReference>
<keyword evidence="1" id="KW-0812">Transmembrane</keyword>
<dbReference type="Proteomes" id="UP000541352">
    <property type="component" value="Unassembled WGS sequence"/>
</dbReference>
<feature type="transmembrane region" description="Helical" evidence="1">
    <location>
        <begin position="383"/>
        <end position="400"/>
    </location>
</feature>
<proteinExistence type="predicted"/>
<feature type="transmembrane region" description="Helical" evidence="1">
    <location>
        <begin position="61"/>
        <end position="82"/>
    </location>
</feature>
<feature type="transmembrane region" description="Helical" evidence="1">
    <location>
        <begin position="265"/>
        <end position="288"/>
    </location>
</feature>
<feature type="transmembrane region" description="Helical" evidence="1">
    <location>
        <begin position="242"/>
        <end position="259"/>
    </location>
</feature>
<keyword evidence="1" id="KW-0472">Membrane</keyword>
<feature type="transmembrane region" description="Helical" evidence="1">
    <location>
        <begin position="204"/>
        <end position="230"/>
    </location>
</feature>
<keyword evidence="3" id="KW-1185">Reference proteome</keyword>
<keyword evidence="1" id="KW-1133">Transmembrane helix</keyword>
<dbReference type="AlphaFoldDB" id="A0A7W6ERW9"/>
<feature type="transmembrane region" description="Helical" evidence="1">
    <location>
        <begin position="438"/>
        <end position="456"/>
    </location>
</feature>